<reference evidence="2 3" key="1">
    <citation type="submission" date="2014-11" db="EMBL/GenBank/DDBJ databases">
        <authorList>
            <person name="Zhu J."/>
            <person name="Qi W."/>
            <person name="Song R."/>
        </authorList>
    </citation>
    <scope>NUCLEOTIDE SEQUENCE [LARGE SCALE GENOMIC DNA]</scope>
</reference>
<gene>
    <name evidence="2" type="ORF">Vbra_23123</name>
</gene>
<feature type="non-terminal residue" evidence="2">
    <location>
        <position position="1"/>
    </location>
</feature>
<accession>A0A0G4EDK2</accession>
<dbReference type="AlphaFoldDB" id="A0A0G4EDK2"/>
<dbReference type="EMBL" id="CDMY01000190">
    <property type="protein sequence ID" value="CEL93797.1"/>
    <property type="molecule type" value="Genomic_DNA"/>
</dbReference>
<sequence length="142" mass="15432">APAPSSAPRNRGSGGPGPHGNPPPPPPAGRGPAQPQAPPPPNQPPAPFPEDALRDLLTWDMHSIMTANIPTVTRWPLQDDFALRATKADLMRWPHCAKTADSVLVTHKKLTIDFITKRWPPKDCCLCADWIALAQRNFSLSL</sequence>
<name>A0A0G4EDK2_VITBC</name>
<organism evidence="2 3">
    <name type="scientific">Vitrella brassicaformis (strain CCMP3155)</name>
    <dbReference type="NCBI Taxonomy" id="1169540"/>
    <lineage>
        <taxon>Eukaryota</taxon>
        <taxon>Sar</taxon>
        <taxon>Alveolata</taxon>
        <taxon>Colpodellida</taxon>
        <taxon>Vitrellaceae</taxon>
        <taxon>Vitrella</taxon>
    </lineage>
</organism>
<feature type="region of interest" description="Disordered" evidence="1">
    <location>
        <begin position="1"/>
        <end position="51"/>
    </location>
</feature>
<dbReference type="VEuPathDB" id="CryptoDB:Vbra_23123"/>
<protein>
    <submittedName>
        <fullName evidence="2">Uncharacterized protein</fullName>
    </submittedName>
</protein>
<proteinExistence type="predicted"/>
<evidence type="ECO:0000313" key="2">
    <source>
        <dbReference type="EMBL" id="CEL93797.1"/>
    </source>
</evidence>
<feature type="compositionally biased region" description="Low complexity" evidence="1">
    <location>
        <begin position="1"/>
        <end position="11"/>
    </location>
</feature>
<evidence type="ECO:0000256" key="1">
    <source>
        <dbReference type="SAM" id="MobiDB-lite"/>
    </source>
</evidence>
<keyword evidence="3" id="KW-1185">Reference proteome</keyword>
<evidence type="ECO:0000313" key="3">
    <source>
        <dbReference type="Proteomes" id="UP000041254"/>
    </source>
</evidence>
<dbReference type="Proteomes" id="UP000041254">
    <property type="component" value="Unassembled WGS sequence"/>
</dbReference>
<dbReference type="InParanoid" id="A0A0G4EDK2"/>
<feature type="compositionally biased region" description="Pro residues" evidence="1">
    <location>
        <begin position="19"/>
        <end position="48"/>
    </location>
</feature>